<evidence type="ECO:0000313" key="5">
    <source>
        <dbReference type="EMBL" id="SVC31398.1"/>
    </source>
</evidence>
<feature type="domain" description="Cytochrome c" evidence="4">
    <location>
        <begin position="173"/>
        <end position="296"/>
    </location>
</feature>
<dbReference type="InterPro" id="IPR036909">
    <property type="entry name" value="Cyt_c-like_dom_sf"/>
</dbReference>
<name>A0A382L349_9ZZZZ</name>
<dbReference type="PANTHER" id="PTHR35008">
    <property type="entry name" value="BLL4482 PROTEIN-RELATED"/>
    <property type="match status" value="1"/>
</dbReference>
<dbReference type="SUPFAM" id="SSF46626">
    <property type="entry name" value="Cytochrome c"/>
    <property type="match status" value="2"/>
</dbReference>
<dbReference type="GO" id="GO:0020037">
    <property type="term" value="F:heme binding"/>
    <property type="evidence" value="ECO:0007669"/>
    <property type="project" value="InterPro"/>
</dbReference>
<dbReference type="PROSITE" id="PS51007">
    <property type="entry name" value="CYTC"/>
    <property type="match status" value="2"/>
</dbReference>
<evidence type="ECO:0000256" key="3">
    <source>
        <dbReference type="ARBA" id="ARBA00023004"/>
    </source>
</evidence>
<evidence type="ECO:0000256" key="1">
    <source>
        <dbReference type="ARBA" id="ARBA00022617"/>
    </source>
</evidence>
<dbReference type="PANTHER" id="PTHR35008:SF8">
    <property type="entry name" value="ALCOHOL DEHYDROGENASE CYTOCHROME C SUBUNIT"/>
    <property type="match status" value="1"/>
</dbReference>
<evidence type="ECO:0000259" key="4">
    <source>
        <dbReference type="PROSITE" id="PS51007"/>
    </source>
</evidence>
<keyword evidence="3" id="KW-0408">Iron</keyword>
<keyword evidence="2" id="KW-0479">Metal-binding</keyword>
<reference evidence="5" key="1">
    <citation type="submission" date="2018-05" db="EMBL/GenBank/DDBJ databases">
        <authorList>
            <person name="Lanie J.A."/>
            <person name="Ng W.-L."/>
            <person name="Kazmierczak K.M."/>
            <person name="Andrzejewski T.M."/>
            <person name="Davidsen T.M."/>
            <person name="Wayne K.J."/>
            <person name="Tettelin H."/>
            <person name="Glass J.I."/>
            <person name="Rusch D."/>
            <person name="Podicherti R."/>
            <person name="Tsui H.-C.T."/>
            <person name="Winkler M.E."/>
        </authorList>
    </citation>
    <scope>NUCLEOTIDE SEQUENCE</scope>
</reference>
<keyword evidence="1" id="KW-0349">Heme</keyword>
<proteinExistence type="predicted"/>
<dbReference type="EMBL" id="UINC01084598">
    <property type="protein sequence ID" value="SVC31398.1"/>
    <property type="molecule type" value="Genomic_DNA"/>
</dbReference>
<dbReference type="InterPro" id="IPR009056">
    <property type="entry name" value="Cyt_c-like_dom"/>
</dbReference>
<sequence>MNKCFFIFTALLLFLVENNISAKPSVERGEYLVRGPATCGACHTPLGPLTKNKNDRRMGPIPGMELAGQVWEEKGMQIAVSNLTPGGPIKDWTDDEVIRAIREGVRPDGSLLLPMMPFVLYRYLSDNDVKSIVMFLRTLNAVKNDLPPTRHNLPLPPSWGPSVGNVAEIPVGNTFEYGAYLAGPVAHCIGCHTPIGMEGVIKFAINPPSYVELMSLPNFGHGGEEMRGPWGVSIAANITSHPTALGRYTDEEVKKMITDGIHPSGMKLMPPMPYSYYAKMTEQDLDTLITYLRTIPPHPVSE</sequence>
<dbReference type="Gene3D" id="1.10.760.10">
    <property type="entry name" value="Cytochrome c-like domain"/>
    <property type="match status" value="2"/>
</dbReference>
<organism evidence="5">
    <name type="scientific">marine metagenome</name>
    <dbReference type="NCBI Taxonomy" id="408172"/>
    <lineage>
        <taxon>unclassified sequences</taxon>
        <taxon>metagenomes</taxon>
        <taxon>ecological metagenomes</taxon>
    </lineage>
</organism>
<accession>A0A382L349</accession>
<dbReference type="Pfam" id="PF00034">
    <property type="entry name" value="Cytochrom_C"/>
    <property type="match status" value="1"/>
</dbReference>
<dbReference type="AlphaFoldDB" id="A0A382L349"/>
<gene>
    <name evidence="5" type="ORF">METZ01_LOCUS284252</name>
</gene>
<protein>
    <recommendedName>
        <fullName evidence="4">Cytochrome c domain-containing protein</fullName>
    </recommendedName>
</protein>
<dbReference type="InterPro" id="IPR051459">
    <property type="entry name" value="Cytochrome_c-type_DH"/>
</dbReference>
<dbReference type="GO" id="GO:0046872">
    <property type="term" value="F:metal ion binding"/>
    <property type="evidence" value="ECO:0007669"/>
    <property type="project" value="UniProtKB-KW"/>
</dbReference>
<evidence type="ECO:0000256" key="2">
    <source>
        <dbReference type="ARBA" id="ARBA00022723"/>
    </source>
</evidence>
<feature type="domain" description="Cytochrome c" evidence="4">
    <location>
        <begin position="24"/>
        <end position="140"/>
    </location>
</feature>
<dbReference type="GO" id="GO:0009055">
    <property type="term" value="F:electron transfer activity"/>
    <property type="evidence" value="ECO:0007669"/>
    <property type="project" value="InterPro"/>
</dbReference>